<organism evidence="8 9">
    <name type="scientific">Electrophorus electricus</name>
    <name type="common">Electric eel</name>
    <name type="synonym">Gymnotus electricus</name>
    <dbReference type="NCBI Taxonomy" id="8005"/>
    <lineage>
        <taxon>Eukaryota</taxon>
        <taxon>Metazoa</taxon>
        <taxon>Chordata</taxon>
        <taxon>Craniata</taxon>
        <taxon>Vertebrata</taxon>
        <taxon>Euteleostomi</taxon>
        <taxon>Actinopterygii</taxon>
        <taxon>Neopterygii</taxon>
        <taxon>Teleostei</taxon>
        <taxon>Ostariophysi</taxon>
        <taxon>Gymnotiformes</taxon>
        <taxon>Gymnotoidei</taxon>
        <taxon>Gymnotidae</taxon>
        <taxon>Electrophorus</taxon>
    </lineage>
</organism>
<dbReference type="Gene3D" id="1.10.1450.10">
    <property type="entry name" value="Tetraspanin"/>
    <property type="match status" value="1"/>
</dbReference>
<dbReference type="GeneTree" id="ENSGT00940000164634"/>
<feature type="disulfide bond" evidence="6">
    <location>
        <begin position="170"/>
        <end position="195"/>
    </location>
</feature>
<dbReference type="GO" id="GO:0005886">
    <property type="term" value="C:plasma membrane"/>
    <property type="evidence" value="ECO:0007669"/>
    <property type="project" value="TreeGrafter"/>
</dbReference>
<keyword evidence="4 7" id="KW-1133">Transmembrane helix</keyword>
<dbReference type="PRINTS" id="PR00259">
    <property type="entry name" value="TMFOUR"/>
</dbReference>
<dbReference type="STRING" id="8005.ENSEEEP00000016833"/>
<feature type="transmembrane region" description="Helical" evidence="7">
    <location>
        <begin position="228"/>
        <end position="253"/>
    </location>
</feature>
<name>A0A4W4EWY4_ELEEL</name>
<accession>A0A4W4EWY4</accession>
<evidence type="ECO:0000256" key="7">
    <source>
        <dbReference type="RuleBase" id="RU361218"/>
    </source>
</evidence>
<feature type="transmembrane region" description="Helical" evidence="7">
    <location>
        <begin position="38"/>
        <end position="61"/>
    </location>
</feature>
<evidence type="ECO:0000256" key="2">
    <source>
        <dbReference type="ARBA" id="ARBA00006840"/>
    </source>
</evidence>
<reference evidence="8" key="5">
    <citation type="submission" date="2025-09" db="UniProtKB">
        <authorList>
            <consortium name="Ensembl"/>
        </authorList>
    </citation>
    <scope>IDENTIFICATION</scope>
</reference>
<proteinExistence type="inferred from homology"/>
<dbReference type="SUPFAM" id="SSF48652">
    <property type="entry name" value="Tetraspanin"/>
    <property type="match status" value="1"/>
</dbReference>
<comment type="subcellular location">
    <subcellularLocation>
        <location evidence="1 7">Membrane</location>
        <topology evidence="1 7">Multi-pass membrane protein</topology>
    </subcellularLocation>
</comment>
<dbReference type="Ensembl" id="ENSEEET00000017025.2">
    <property type="protein sequence ID" value="ENSEEEP00000016833.2"/>
    <property type="gene ID" value="ENSEEEG00000008342.2"/>
</dbReference>
<dbReference type="PANTHER" id="PTHR19282">
    <property type="entry name" value="TETRASPANIN"/>
    <property type="match status" value="1"/>
</dbReference>
<evidence type="ECO:0000256" key="5">
    <source>
        <dbReference type="ARBA" id="ARBA00023136"/>
    </source>
</evidence>
<evidence type="ECO:0000313" key="9">
    <source>
        <dbReference type="Proteomes" id="UP000314983"/>
    </source>
</evidence>
<feature type="transmembrane region" description="Helical" evidence="7">
    <location>
        <begin position="76"/>
        <end position="100"/>
    </location>
</feature>
<reference evidence="8" key="3">
    <citation type="submission" date="2020-05" db="EMBL/GenBank/DDBJ databases">
        <title>Electrophorus electricus (electric eel) genome, fEleEle1, primary haplotype.</title>
        <authorList>
            <person name="Myers G."/>
            <person name="Meyer A."/>
            <person name="Fedrigo O."/>
            <person name="Formenti G."/>
            <person name="Rhie A."/>
            <person name="Tracey A."/>
            <person name="Sims Y."/>
            <person name="Jarvis E.D."/>
        </authorList>
    </citation>
    <scope>NUCLEOTIDE SEQUENCE [LARGE SCALE GENOMIC DNA]</scope>
</reference>
<dbReference type="AlphaFoldDB" id="A0A4W4EWY4"/>
<sequence>MLNINEVKSQDLRGVRYSFLTPAQSHGMDCRILTSKTVLLLLSCIFWAAGAALSYVGAYVINSYKHFDNFLTDKYILIPAAIIIVIAVVLFIIGLIGCCATLRESTVGLSCFLLIIVLLFAAEVTAFVFGFAYRGRGNLEKSMSDVFQKYDGQNSETRAVNYLQSQLKCCGVQNYTDWTSTPWYKSHNSSVPQSCCKENHTCTGKIDQPELLNAQGCEAKLEQLLQDVLSYAMLVILGFAIIKLFGMLSICVITCRSSKGSYQPVYSA</sequence>
<comment type="similarity">
    <text evidence="2 7">Belongs to the tetraspanin (TM4SF) family.</text>
</comment>
<reference evidence="9" key="1">
    <citation type="journal article" date="2014" name="Science">
        <title>Nonhuman genetics. Genomic basis for the convergent evolution of electric organs.</title>
        <authorList>
            <person name="Gallant J.R."/>
            <person name="Traeger L.L."/>
            <person name="Volkening J.D."/>
            <person name="Moffett H."/>
            <person name="Chen P.H."/>
            <person name="Novina C.D."/>
            <person name="Phillips G.N.Jr."/>
            <person name="Anand R."/>
            <person name="Wells G.B."/>
            <person name="Pinch M."/>
            <person name="Guth R."/>
            <person name="Unguez G.A."/>
            <person name="Albert J.S."/>
            <person name="Zakon H.H."/>
            <person name="Samanta M.P."/>
            <person name="Sussman M.R."/>
        </authorList>
    </citation>
    <scope>NUCLEOTIDE SEQUENCE [LARGE SCALE GENOMIC DNA]</scope>
</reference>
<feature type="transmembrane region" description="Helical" evidence="7">
    <location>
        <begin position="112"/>
        <end position="133"/>
    </location>
</feature>
<keyword evidence="5 7" id="KW-0472">Membrane</keyword>
<dbReference type="Proteomes" id="UP000314983">
    <property type="component" value="Chromosome 23"/>
</dbReference>
<keyword evidence="9" id="KW-1185">Reference proteome</keyword>
<protein>
    <recommendedName>
        <fullName evidence="7">Tetraspanin</fullName>
    </recommendedName>
</protein>
<dbReference type="OMA" id="FISFIFW"/>
<evidence type="ECO:0000256" key="1">
    <source>
        <dbReference type="ARBA" id="ARBA00004141"/>
    </source>
</evidence>
<reference evidence="8" key="4">
    <citation type="submission" date="2025-08" db="UniProtKB">
        <authorList>
            <consortium name="Ensembl"/>
        </authorList>
    </citation>
    <scope>IDENTIFICATION</scope>
</reference>
<evidence type="ECO:0000313" key="8">
    <source>
        <dbReference type="Ensembl" id="ENSEEEP00000016833.2"/>
    </source>
</evidence>
<reference evidence="9" key="2">
    <citation type="journal article" date="2017" name="Sci. Adv.">
        <title>A tail of two voltages: Proteomic comparison of the three electric organs of the electric eel.</title>
        <authorList>
            <person name="Traeger L.L."/>
            <person name="Sabat G."/>
            <person name="Barrett-Wilt G.A."/>
            <person name="Wells G.B."/>
            <person name="Sussman M.R."/>
        </authorList>
    </citation>
    <scope>NUCLEOTIDE SEQUENCE [LARGE SCALE GENOMIC DNA]</scope>
</reference>
<dbReference type="FunFam" id="1.10.1450.10:FF:000029">
    <property type="entry name" value="Tetraspanin"/>
    <property type="match status" value="1"/>
</dbReference>
<dbReference type="PANTHER" id="PTHR19282:SF120">
    <property type="entry name" value="TETRASPANIN-36"/>
    <property type="match status" value="1"/>
</dbReference>
<dbReference type="InterPro" id="IPR008952">
    <property type="entry name" value="Tetraspanin_EC2_sf"/>
</dbReference>
<dbReference type="PIRSF" id="PIRSF002419">
    <property type="entry name" value="Tetraspanin"/>
    <property type="match status" value="1"/>
</dbReference>
<dbReference type="InterPro" id="IPR000301">
    <property type="entry name" value="Tetraspanin_animals"/>
</dbReference>
<evidence type="ECO:0000256" key="4">
    <source>
        <dbReference type="ARBA" id="ARBA00022989"/>
    </source>
</evidence>
<evidence type="ECO:0000256" key="3">
    <source>
        <dbReference type="ARBA" id="ARBA00022692"/>
    </source>
</evidence>
<gene>
    <name evidence="8" type="primary">tspan36</name>
</gene>
<keyword evidence="6" id="KW-1015">Disulfide bond</keyword>
<keyword evidence="3 7" id="KW-0812">Transmembrane</keyword>
<dbReference type="GO" id="GO:0043473">
    <property type="term" value="P:pigmentation"/>
    <property type="evidence" value="ECO:0007669"/>
    <property type="project" value="Ensembl"/>
</dbReference>
<dbReference type="Pfam" id="PF00335">
    <property type="entry name" value="Tetraspanin"/>
    <property type="match status" value="1"/>
</dbReference>
<evidence type="ECO:0000256" key="6">
    <source>
        <dbReference type="PIRSR" id="PIRSR002419-1"/>
    </source>
</evidence>
<dbReference type="InterPro" id="IPR018499">
    <property type="entry name" value="Tetraspanin/Peripherin"/>
</dbReference>